<evidence type="ECO:0000256" key="1">
    <source>
        <dbReference type="SAM" id="Phobius"/>
    </source>
</evidence>
<reference evidence="3" key="1">
    <citation type="journal article" date="2019" name="Int. J. Syst. Evol. Microbiol.">
        <title>The Global Catalogue of Microorganisms (GCM) 10K type strain sequencing project: providing services to taxonomists for standard genome sequencing and annotation.</title>
        <authorList>
            <consortium name="The Broad Institute Genomics Platform"/>
            <consortium name="The Broad Institute Genome Sequencing Center for Infectious Disease"/>
            <person name="Wu L."/>
            <person name="Ma J."/>
        </authorList>
    </citation>
    <scope>NUCLEOTIDE SEQUENCE [LARGE SCALE GENOMIC DNA]</scope>
    <source>
        <strain evidence="3">KCTC 33576</strain>
    </source>
</reference>
<dbReference type="RefSeq" id="WP_377465739.1">
    <property type="nucleotide sequence ID" value="NZ_JBHUOP010000002.1"/>
</dbReference>
<keyword evidence="1" id="KW-0472">Membrane</keyword>
<keyword evidence="1" id="KW-0812">Transmembrane</keyword>
<keyword evidence="1" id="KW-1133">Transmembrane helix</keyword>
<name>A0ABW5XCA7_9MICO</name>
<protein>
    <submittedName>
        <fullName evidence="2">Uncharacterized protein</fullName>
    </submittedName>
</protein>
<organism evidence="2 3">
    <name type="scientific">Populibacterium corticicola</name>
    <dbReference type="NCBI Taxonomy" id="1812826"/>
    <lineage>
        <taxon>Bacteria</taxon>
        <taxon>Bacillati</taxon>
        <taxon>Actinomycetota</taxon>
        <taxon>Actinomycetes</taxon>
        <taxon>Micrococcales</taxon>
        <taxon>Jonesiaceae</taxon>
        <taxon>Populibacterium</taxon>
    </lineage>
</organism>
<sequence length="40" mass="4313">MRKKERKSQGSKDVSPGALSLVLLGVLIATISAYIVLRTL</sequence>
<evidence type="ECO:0000313" key="3">
    <source>
        <dbReference type="Proteomes" id="UP001597391"/>
    </source>
</evidence>
<feature type="transmembrane region" description="Helical" evidence="1">
    <location>
        <begin position="21"/>
        <end position="37"/>
    </location>
</feature>
<accession>A0ABW5XCA7</accession>
<dbReference type="EMBL" id="JBHUOP010000002">
    <property type="protein sequence ID" value="MFD2840081.1"/>
    <property type="molecule type" value="Genomic_DNA"/>
</dbReference>
<dbReference type="Proteomes" id="UP001597391">
    <property type="component" value="Unassembled WGS sequence"/>
</dbReference>
<proteinExistence type="predicted"/>
<gene>
    <name evidence="2" type="ORF">ACFSYH_05800</name>
</gene>
<keyword evidence="3" id="KW-1185">Reference proteome</keyword>
<comment type="caution">
    <text evidence="2">The sequence shown here is derived from an EMBL/GenBank/DDBJ whole genome shotgun (WGS) entry which is preliminary data.</text>
</comment>
<evidence type="ECO:0000313" key="2">
    <source>
        <dbReference type="EMBL" id="MFD2840081.1"/>
    </source>
</evidence>